<name>L9ZSF6_9EURY</name>
<feature type="transmembrane region" description="Helical" evidence="2">
    <location>
        <begin position="72"/>
        <end position="93"/>
    </location>
</feature>
<keyword evidence="2" id="KW-0472">Membrane</keyword>
<evidence type="ECO:0000256" key="2">
    <source>
        <dbReference type="SAM" id="Phobius"/>
    </source>
</evidence>
<reference evidence="3 4" key="1">
    <citation type="journal article" date="2014" name="PLoS Genet.">
        <title>Phylogenetically driven sequencing of extremely halophilic archaea reveals strategies for static and dynamic osmo-response.</title>
        <authorList>
            <person name="Becker E.A."/>
            <person name="Seitzer P.M."/>
            <person name="Tritt A."/>
            <person name="Larsen D."/>
            <person name="Krusor M."/>
            <person name="Yao A.I."/>
            <person name="Wu D."/>
            <person name="Madern D."/>
            <person name="Eisen J.A."/>
            <person name="Darling A.E."/>
            <person name="Facciotti M.T."/>
        </authorList>
    </citation>
    <scope>NUCLEOTIDE SEQUENCE [LARGE SCALE GENOMIC DNA]</scope>
    <source>
        <strain evidence="3 4">DSM 12281</strain>
    </source>
</reference>
<comment type="caution">
    <text evidence="3">The sequence shown here is derived from an EMBL/GenBank/DDBJ whole genome shotgun (WGS) entry which is preliminary data.</text>
</comment>
<gene>
    <name evidence="3" type="ORF">C484_16819</name>
</gene>
<dbReference type="PATRIC" id="fig|1230458.4.peg.3412"/>
<dbReference type="OrthoDB" id="191535at2157"/>
<dbReference type="Proteomes" id="UP000011648">
    <property type="component" value="Unassembled WGS sequence"/>
</dbReference>
<feature type="transmembrane region" description="Helical" evidence="2">
    <location>
        <begin position="105"/>
        <end position="126"/>
    </location>
</feature>
<proteinExistence type="predicted"/>
<accession>L9ZSF6</accession>
<feature type="region of interest" description="Disordered" evidence="1">
    <location>
        <begin position="1"/>
        <end position="67"/>
    </location>
</feature>
<protein>
    <submittedName>
        <fullName evidence="3">Uncharacterized protein</fullName>
    </submittedName>
</protein>
<keyword evidence="4" id="KW-1185">Reference proteome</keyword>
<evidence type="ECO:0000313" key="4">
    <source>
        <dbReference type="Proteomes" id="UP000011648"/>
    </source>
</evidence>
<dbReference type="EMBL" id="AOIL01000052">
    <property type="protein sequence ID" value="ELY88093.1"/>
    <property type="molecule type" value="Genomic_DNA"/>
</dbReference>
<evidence type="ECO:0000313" key="3">
    <source>
        <dbReference type="EMBL" id="ELY88093.1"/>
    </source>
</evidence>
<sequence length="132" mass="14343">MPSESNRTEANGEEAETELETGPKERAAVETEPNGDQRTTQRSTRRARESGRRQPPVDAQSRTDGGRRGHQLVSVLRLVSLALLIVGFSGWLFDEQTHTLDSPFTLSFAAGIVCALTAIYLGIFLADGDAGR</sequence>
<dbReference type="STRING" id="1230458.C484_16819"/>
<keyword evidence="2" id="KW-1133">Transmembrane helix</keyword>
<organism evidence="3 4">
    <name type="scientific">Natrialba taiwanensis DSM 12281</name>
    <dbReference type="NCBI Taxonomy" id="1230458"/>
    <lineage>
        <taxon>Archaea</taxon>
        <taxon>Methanobacteriati</taxon>
        <taxon>Methanobacteriota</taxon>
        <taxon>Stenosarchaea group</taxon>
        <taxon>Halobacteria</taxon>
        <taxon>Halobacteriales</taxon>
        <taxon>Natrialbaceae</taxon>
        <taxon>Natrialba</taxon>
    </lineage>
</organism>
<dbReference type="AlphaFoldDB" id="L9ZSF6"/>
<dbReference type="RefSeq" id="WP_006827007.1">
    <property type="nucleotide sequence ID" value="NZ_AOIL01000052.1"/>
</dbReference>
<evidence type="ECO:0000256" key="1">
    <source>
        <dbReference type="SAM" id="MobiDB-lite"/>
    </source>
</evidence>
<keyword evidence="2" id="KW-0812">Transmembrane</keyword>